<feature type="domain" description="Reverse transcriptase" evidence="1">
    <location>
        <begin position="203"/>
        <end position="464"/>
    </location>
</feature>
<dbReference type="WBParaSite" id="SRDH1_47450.1">
    <property type="protein sequence ID" value="SRDH1_47450.1"/>
    <property type="gene ID" value="SRDH1_47450"/>
</dbReference>
<dbReference type="Pfam" id="PF00078">
    <property type="entry name" value="RVT_1"/>
    <property type="match status" value="1"/>
</dbReference>
<evidence type="ECO:0000313" key="3">
    <source>
        <dbReference type="WBParaSite" id="SRDH1_47450.1"/>
    </source>
</evidence>
<accession>A0AA85FDW3</accession>
<dbReference type="AlphaFoldDB" id="A0AA85FDW3"/>
<dbReference type="PROSITE" id="PS50878">
    <property type="entry name" value="RT_POL"/>
    <property type="match status" value="1"/>
</dbReference>
<evidence type="ECO:0000259" key="1">
    <source>
        <dbReference type="PROSITE" id="PS50878"/>
    </source>
</evidence>
<proteinExistence type="predicted"/>
<dbReference type="PANTHER" id="PTHR21301:SF10">
    <property type="entry name" value="REVERSE TRANSCRIPTASE DOMAIN-CONTAINING PROTEIN"/>
    <property type="match status" value="1"/>
</dbReference>
<name>A0AA85FDW3_9TREM</name>
<dbReference type="PANTHER" id="PTHR21301">
    <property type="entry name" value="REVERSE TRANSCRIPTASE"/>
    <property type="match status" value="1"/>
</dbReference>
<dbReference type="Pfam" id="PF26215">
    <property type="entry name" value="HTH_animal"/>
    <property type="match status" value="1"/>
</dbReference>
<sequence length="698" mass="79797">MDYTNMVAKSRSEKLKKKLIQSLEHDKPERKFPMDPERYVHNFSSVTLDRLQLEALSLGPRFCDYRNIINQLDTDVQFENLFTQTTDLVPTSPDELTRFKTTLVDIAQQFKNSKYTIKNPLTKQHRDALHILKKDNTLIMSKPDKGGGLVLMDKADYIDKMNSILNDTTKFQKLNDVKDINMKTEKILTNSLKELKNKEIITPSIHDSLKPTGSNTPRLYGLPKVHKVGLPLRAVLDMYNSPYHKTAKWLVQILEPLHKLVVNKSVKDVFDFISKVEHMNLSGKRMISLDVASLFTNVPLTETIDFVCQQLHEKQINVGIPGVSLKELLLKCTMNVHFVFNNTYYRQIDGIAMGSPLGPILADFFLAKLESGPLKEVINKLDFYCRYVDDTFIIVDQDIGKVELLEQFNNKHQAIKFTCEEEIDNKLNFLDVLLIKKANGSISRSVFRKSSSSSQYTHFLSFVSIYYKRNLVKCLANRARKICSVDCINNELEVIHNMLIEKGYPLGFLKKHLHSTNKKAKTSTAAKKPLFLKLQFNGDSADDVLRDRLTKAVKRTFNAANLFLSYSTRSMVIPQLKDKLPGYATSMCIYKFSCSCGESYIGRTTRQLNQRVSEHLPSWLGKGMVKSTRSSILSHLIDSGHEVDRNQSFKVIYRIPTTFPYGVRSRLLHIAEAIGIRSNNPSLCVHKKFVTPLSLPWP</sequence>
<dbReference type="InterPro" id="IPR058912">
    <property type="entry name" value="HTH_animal"/>
</dbReference>
<reference evidence="2" key="1">
    <citation type="submission" date="2022-06" db="EMBL/GenBank/DDBJ databases">
        <authorList>
            <person name="Berger JAMES D."/>
            <person name="Berger JAMES D."/>
        </authorList>
    </citation>
    <scope>NUCLEOTIDE SEQUENCE [LARGE SCALE GENOMIC DNA]</scope>
</reference>
<dbReference type="SUPFAM" id="SSF56672">
    <property type="entry name" value="DNA/RNA polymerases"/>
    <property type="match status" value="1"/>
</dbReference>
<reference evidence="3" key="2">
    <citation type="submission" date="2023-11" db="UniProtKB">
        <authorList>
            <consortium name="WormBaseParasite"/>
        </authorList>
    </citation>
    <scope>IDENTIFICATION</scope>
</reference>
<evidence type="ECO:0000313" key="2">
    <source>
        <dbReference type="Proteomes" id="UP000050792"/>
    </source>
</evidence>
<keyword evidence="2" id="KW-1185">Reference proteome</keyword>
<protein>
    <recommendedName>
        <fullName evidence="1">Reverse transcriptase domain-containing protein</fullName>
    </recommendedName>
</protein>
<organism evidence="2 3">
    <name type="scientific">Schistosoma rodhaini</name>
    <dbReference type="NCBI Taxonomy" id="6188"/>
    <lineage>
        <taxon>Eukaryota</taxon>
        <taxon>Metazoa</taxon>
        <taxon>Spiralia</taxon>
        <taxon>Lophotrochozoa</taxon>
        <taxon>Platyhelminthes</taxon>
        <taxon>Trematoda</taxon>
        <taxon>Digenea</taxon>
        <taxon>Strigeidida</taxon>
        <taxon>Schistosomatoidea</taxon>
        <taxon>Schistosomatidae</taxon>
        <taxon>Schistosoma</taxon>
    </lineage>
</organism>
<dbReference type="InterPro" id="IPR000477">
    <property type="entry name" value="RT_dom"/>
</dbReference>
<dbReference type="CDD" id="cd00304">
    <property type="entry name" value="RT_like"/>
    <property type="match status" value="1"/>
</dbReference>
<dbReference type="Proteomes" id="UP000050792">
    <property type="component" value="Unassembled WGS sequence"/>
</dbReference>
<dbReference type="InterPro" id="IPR043502">
    <property type="entry name" value="DNA/RNA_pol_sf"/>
</dbReference>